<dbReference type="Proteomes" id="UP000298663">
    <property type="component" value="Unassembled WGS sequence"/>
</dbReference>
<sequence>MVHEHHLSQVVVGTVGEFGKMELYIVCLLIGIFIALLVVVRTFLCCCDCREDLAVDQVYPAEHADEISLGLLADV</sequence>
<dbReference type="EMBL" id="AZBU02000008">
    <property type="protein sequence ID" value="TKR66960.1"/>
    <property type="molecule type" value="Genomic_DNA"/>
</dbReference>
<dbReference type="AlphaFoldDB" id="A0A4U5MCW7"/>
<keyword evidence="1" id="KW-1133">Transmembrane helix</keyword>
<keyword evidence="3" id="KW-1185">Reference proteome</keyword>
<organism evidence="2 3">
    <name type="scientific">Steinernema carpocapsae</name>
    <name type="common">Entomopathogenic nematode</name>
    <dbReference type="NCBI Taxonomy" id="34508"/>
    <lineage>
        <taxon>Eukaryota</taxon>
        <taxon>Metazoa</taxon>
        <taxon>Ecdysozoa</taxon>
        <taxon>Nematoda</taxon>
        <taxon>Chromadorea</taxon>
        <taxon>Rhabditida</taxon>
        <taxon>Tylenchina</taxon>
        <taxon>Panagrolaimomorpha</taxon>
        <taxon>Strongyloidoidea</taxon>
        <taxon>Steinernematidae</taxon>
        <taxon>Steinernema</taxon>
    </lineage>
</organism>
<feature type="transmembrane region" description="Helical" evidence="1">
    <location>
        <begin position="23"/>
        <end position="44"/>
    </location>
</feature>
<keyword evidence="1" id="KW-0472">Membrane</keyword>
<protein>
    <submittedName>
        <fullName evidence="2">Uncharacterized protein</fullName>
    </submittedName>
</protein>
<reference evidence="2 3" key="2">
    <citation type="journal article" date="2019" name="G3 (Bethesda)">
        <title>Hybrid Assembly of the Genome of the Entomopathogenic Nematode Steinernema carpocapsae Identifies the X-Chromosome.</title>
        <authorList>
            <person name="Serra L."/>
            <person name="Macchietto M."/>
            <person name="Macias-Munoz A."/>
            <person name="McGill C.J."/>
            <person name="Rodriguez I.M."/>
            <person name="Rodriguez B."/>
            <person name="Murad R."/>
            <person name="Mortazavi A."/>
        </authorList>
    </citation>
    <scope>NUCLEOTIDE SEQUENCE [LARGE SCALE GENOMIC DNA]</scope>
    <source>
        <strain evidence="2 3">ALL</strain>
    </source>
</reference>
<evidence type="ECO:0000313" key="3">
    <source>
        <dbReference type="Proteomes" id="UP000298663"/>
    </source>
</evidence>
<reference evidence="2 3" key="1">
    <citation type="journal article" date="2015" name="Genome Biol.">
        <title>Comparative genomics of Steinernema reveals deeply conserved gene regulatory networks.</title>
        <authorList>
            <person name="Dillman A.R."/>
            <person name="Macchietto M."/>
            <person name="Porter C.F."/>
            <person name="Rogers A."/>
            <person name="Williams B."/>
            <person name="Antoshechkin I."/>
            <person name="Lee M.M."/>
            <person name="Goodwin Z."/>
            <person name="Lu X."/>
            <person name="Lewis E.E."/>
            <person name="Goodrich-Blair H."/>
            <person name="Stock S.P."/>
            <person name="Adams B.J."/>
            <person name="Sternberg P.W."/>
            <person name="Mortazavi A."/>
        </authorList>
    </citation>
    <scope>NUCLEOTIDE SEQUENCE [LARGE SCALE GENOMIC DNA]</scope>
    <source>
        <strain evidence="2 3">ALL</strain>
    </source>
</reference>
<name>A0A4U5MCW7_STECR</name>
<evidence type="ECO:0000256" key="1">
    <source>
        <dbReference type="SAM" id="Phobius"/>
    </source>
</evidence>
<evidence type="ECO:0000313" key="2">
    <source>
        <dbReference type="EMBL" id="TKR66960.1"/>
    </source>
</evidence>
<comment type="caution">
    <text evidence="2">The sequence shown here is derived from an EMBL/GenBank/DDBJ whole genome shotgun (WGS) entry which is preliminary data.</text>
</comment>
<proteinExistence type="predicted"/>
<accession>A0A4U5MCW7</accession>
<keyword evidence="1" id="KW-0812">Transmembrane</keyword>
<gene>
    <name evidence="2" type="ORF">L596_023180</name>
</gene>